<feature type="repeat" description="TPR" evidence="1">
    <location>
        <begin position="524"/>
        <end position="557"/>
    </location>
</feature>
<gene>
    <name evidence="3" type="ordered locus">Plav_2307</name>
</gene>
<name>A7HVI8_PARL1</name>
<reference evidence="3 4" key="1">
    <citation type="journal article" date="2011" name="Stand. Genomic Sci.">
        <title>Complete genome sequence of Parvibaculum lavamentivorans type strain (DS-1(T)).</title>
        <authorList>
            <person name="Schleheck D."/>
            <person name="Weiss M."/>
            <person name="Pitluck S."/>
            <person name="Bruce D."/>
            <person name="Land M.L."/>
            <person name="Han S."/>
            <person name="Saunders E."/>
            <person name="Tapia R."/>
            <person name="Detter C."/>
            <person name="Brettin T."/>
            <person name="Han J."/>
            <person name="Woyke T."/>
            <person name="Goodwin L."/>
            <person name="Pennacchio L."/>
            <person name="Nolan M."/>
            <person name="Cook A.M."/>
            <person name="Kjelleberg S."/>
            <person name="Thomas T."/>
        </authorList>
    </citation>
    <scope>NUCLEOTIDE SEQUENCE [LARGE SCALE GENOMIC DNA]</scope>
    <source>
        <strain evidence="4">DS-1 / DSM 13023 / NCIMB 13966</strain>
    </source>
</reference>
<feature type="chain" id="PRO_5002708233" evidence="2">
    <location>
        <begin position="19"/>
        <end position="598"/>
    </location>
</feature>
<dbReference type="InterPro" id="IPR019734">
    <property type="entry name" value="TPR_rpt"/>
</dbReference>
<evidence type="ECO:0000256" key="1">
    <source>
        <dbReference type="PROSITE-ProRule" id="PRU00339"/>
    </source>
</evidence>
<dbReference type="EMBL" id="CP000774">
    <property type="protein sequence ID" value="ABS63921.1"/>
    <property type="molecule type" value="Genomic_DNA"/>
</dbReference>
<proteinExistence type="predicted"/>
<dbReference type="OrthoDB" id="9778494at2"/>
<sequence>MARSPFLLAIGASAVAGAALFASVPPQEAKPSQAELEILLDPRLVAQNQCGRGSRERAAFFKPSFQLALAASARAATNAADEKLPLWPGLGDRTVRITTASEEAQIYFDQGFALLYGFNHWEAIRAFQEAQRIDPGCAMCYWGEAKARGPNINAPMDAGEENPAVAAIKKAKAFAGKASAKERALIEALALRYVADGEETRAELDKRYAEAMEKIHKRYPGDQDIAVLYAEAQMDLSPWNYWERDHKTPRPHIAGAIAAVERVLAANPNHAGAIHLQIHLMEASAMPERAEKGAGRLADLMPGAGHLVHMPGHIYFRVGRYLDSLETNVRAVAVDEAYLAKTEGSPIYRYGYYPHNVHFVLVSAQMAGDAKTALDYARKLDGLIPFEAVTSAAIVQPVKVAPYYAYLEFGSADDIANMPEPPDNLPFVKGIWRYVQGVAAVRAGDLAAARTEADAIAALRSDEALAPLAAANVPAGNILLLSETVLRARIDQREGALDAARAKLEEALALQDGLIYSEPPYWYYPVEQTLGAVLLEAGDADAAVARFRAALVRHPNNAWSLYGLMKAQEAAGDGAVSYTAELLRKAAFDPGAITLDRL</sequence>
<dbReference type="InterPro" id="IPR011990">
    <property type="entry name" value="TPR-like_helical_dom_sf"/>
</dbReference>
<dbReference type="AlphaFoldDB" id="A7HVI8"/>
<dbReference type="Proteomes" id="UP000006377">
    <property type="component" value="Chromosome"/>
</dbReference>
<dbReference type="KEGG" id="pla:Plav_2307"/>
<feature type="signal peptide" evidence="2">
    <location>
        <begin position="1"/>
        <end position="18"/>
    </location>
</feature>
<dbReference type="PANTHER" id="PTHR45588">
    <property type="entry name" value="TPR DOMAIN-CONTAINING PROTEIN"/>
    <property type="match status" value="1"/>
</dbReference>
<evidence type="ECO:0000313" key="4">
    <source>
        <dbReference type="Proteomes" id="UP000006377"/>
    </source>
</evidence>
<dbReference type="Gene3D" id="1.25.40.10">
    <property type="entry name" value="Tetratricopeptide repeat domain"/>
    <property type="match status" value="2"/>
</dbReference>
<dbReference type="HOGENOM" id="CLU_011527_1_0_5"/>
<dbReference type="eggNOG" id="COG0457">
    <property type="taxonomic scope" value="Bacteria"/>
</dbReference>
<dbReference type="RefSeq" id="WP_012111227.1">
    <property type="nucleotide sequence ID" value="NC_009719.1"/>
</dbReference>
<protein>
    <submittedName>
        <fullName evidence="3">TPR repeat-containing protein</fullName>
    </submittedName>
</protein>
<keyword evidence="4" id="KW-1185">Reference proteome</keyword>
<keyword evidence="1" id="KW-0802">TPR repeat</keyword>
<organism evidence="3 4">
    <name type="scientific">Parvibaculum lavamentivorans (strain DS-1 / DSM 13023 / NCIMB 13966)</name>
    <dbReference type="NCBI Taxonomy" id="402881"/>
    <lineage>
        <taxon>Bacteria</taxon>
        <taxon>Pseudomonadati</taxon>
        <taxon>Pseudomonadota</taxon>
        <taxon>Alphaproteobacteria</taxon>
        <taxon>Hyphomicrobiales</taxon>
        <taxon>Parvibaculaceae</taxon>
        <taxon>Parvibaculum</taxon>
    </lineage>
</organism>
<dbReference type="PANTHER" id="PTHR45588:SF1">
    <property type="entry name" value="WW DOMAIN-CONTAINING PROTEIN"/>
    <property type="match status" value="1"/>
</dbReference>
<evidence type="ECO:0000256" key="2">
    <source>
        <dbReference type="SAM" id="SignalP"/>
    </source>
</evidence>
<dbReference type="SUPFAM" id="SSF48452">
    <property type="entry name" value="TPR-like"/>
    <property type="match status" value="2"/>
</dbReference>
<dbReference type="PROSITE" id="PS50005">
    <property type="entry name" value="TPR"/>
    <property type="match status" value="1"/>
</dbReference>
<dbReference type="SMART" id="SM00028">
    <property type="entry name" value="TPR"/>
    <property type="match status" value="2"/>
</dbReference>
<evidence type="ECO:0000313" key="3">
    <source>
        <dbReference type="EMBL" id="ABS63921.1"/>
    </source>
</evidence>
<accession>A7HVI8</accession>
<keyword evidence="2" id="KW-0732">Signal</keyword>